<dbReference type="Gene3D" id="1.20.1290.10">
    <property type="entry name" value="AhpD-like"/>
    <property type="match status" value="1"/>
</dbReference>
<evidence type="ECO:0008006" key="3">
    <source>
        <dbReference type="Google" id="ProtNLM"/>
    </source>
</evidence>
<dbReference type="SUPFAM" id="SSF69118">
    <property type="entry name" value="AhpD-like"/>
    <property type="match status" value="1"/>
</dbReference>
<gene>
    <name evidence="1" type="ORF">PAEH1_05690</name>
</gene>
<evidence type="ECO:0000313" key="2">
    <source>
        <dbReference type="Proteomes" id="UP000189369"/>
    </source>
</evidence>
<evidence type="ECO:0000313" key="1">
    <source>
        <dbReference type="EMBL" id="AQS51192.1"/>
    </source>
</evidence>
<protein>
    <recommendedName>
        <fullName evidence="3">CMD domain protein</fullName>
    </recommendedName>
</protein>
<sequence length="171" mass="18811">MNSSGSTDLIDHVLGLTPPSSTHAARVFRDKVRHGTQASYEALFSPELHLDLGVRWLVTVYATQLTQAQELHQHYVTQAQQASVPSQWLEAVAADQPNAISDPIVQAILIFTRTLTLKPIEGDKAAIQQLEQAGVPTPDCITLSQLIAFLSYQVRLVTGLKAMQRLESRDV</sequence>
<accession>A0A1U9JZH9</accession>
<dbReference type="EMBL" id="CP019697">
    <property type="protein sequence ID" value="AQS51192.1"/>
    <property type="molecule type" value="Genomic_DNA"/>
</dbReference>
<dbReference type="OrthoDB" id="8718286at2"/>
<dbReference type="Proteomes" id="UP000189369">
    <property type="component" value="Chromosome"/>
</dbReference>
<dbReference type="KEGG" id="phn:PAEH1_05690"/>
<organism evidence="1 2">
    <name type="scientific">Paenalcaligenes hominis</name>
    <dbReference type="NCBI Taxonomy" id="643674"/>
    <lineage>
        <taxon>Bacteria</taxon>
        <taxon>Pseudomonadati</taxon>
        <taxon>Pseudomonadota</taxon>
        <taxon>Betaproteobacteria</taxon>
        <taxon>Burkholderiales</taxon>
        <taxon>Alcaligenaceae</taxon>
        <taxon>Paenalcaligenes</taxon>
    </lineage>
</organism>
<dbReference type="InterPro" id="IPR029032">
    <property type="entry name" value="AhpD-like"/>
</dbReference>
<name>A0A1U9JZH9_9BURK</name>
<dbReference type="AlphaFoldDB" id="A0A1U9JZH9"/>
<dbReference type="STRING" id="643674.PAEH1_05690"/>
<proteinExistence type="predicted"/>
<reference evidence="1 2" key="1">
    <citation type="submission" date="2017-01" db="EMBL/GenBank/DDBJ databases">
        <title>Complete Genome Sequence of Paenalcaligenes hominis, Isolated from a paraplegic Patient with neurogenic bladder.</title>
        <authorList>
            <person name="Mukhopadhyay R."/>
            <person name="Joaquin J."/>
            <person name="Hogue R."/>
            <person name="Kilaru A."/>
            <person name="Jospin G."/>
            <person name="Mars K."/>
            <person name="Eisen J.A."/>
            <person name="Chaturvedi V."/>
        </authorList>
    </citation>
    <scope>NUCLEOTIDE SEQUENCE [LARGE SCALE GENOMIC DNA]</scope>
    <source>
        <strain evidence="1 2">15S00501</strain>
    </source>
</reference>